<reference evidence="11 12" key="1">
    <citation type="submission" date="2016-10" db="EMBL/GenBank/DDBJ databases">
        <authorList>
            <person name="de Groot N.N."/>
        </authorList>
    </citation>
    <scope>NUCLEOTIDE SEQUENCE [LARGE SCALE GENOMIC DNA]</scope>
    <source>
        <strain evidence="11 12">DSM 4180</strain>
    </source>
</reference>
<keyword evidence="9" id="KW-0472">Membrane</keyword>
<evidence type="ECO:0000256" key="8">
    <source>
        <dbReference type="ARBA" id="ARBA00022927"/>
    </source>
</evidence>
<comment type="similarity">
    <text evidence="2">Belongs to the GSP N family.</text>
</comment>
<evidence type="ECO:0000256" key="3">
    <source>
        <dbReference type="ARBA" id="ARBA00021563"/>
    </source>
</evidence>
<evidence type="ECO:0000256" key="9">
    <source>
        <dbReference type="ARBA" id="ARBA00023136"/>
    </source>
</evidence>
<evidence type="ECO:0000256" key="1">
    <source>
        <dbReference type="ARBA" id="ARBA00004533"/>
    </source>
</evidence>
<organism evidence="11 12">
    <name type="scientific">Ectothiorhodospira mobilis</name>
    <dbReference type="NCBI Taxonomy" id="195064"/>
    <lineage>
        <taxon>Bacteria</taxon>
        <taxon>Pseudomonadati</taxon>
        <taxon>Pseudomonadota</taxon>
        <taxon>Gammaproteobacteria</taxon>
        <taxon>Chromatiales</taxon>
        <taxon>Ectothiorhodospiraceae</taxon>
        <taxon>Ectothiorhodospira</taxon>
    </lineage>
</organism>
<dbReference type="Pfam" id="PF01203">
    <property type="entry name" value="T2SSN"/>
    <property type="match status" value="1"/>
</dbReference>
<accession>A0A1I4R4V9</accession>
<keyword evidence="4" id="KW-0813">Transport</keyword>
<dbReference type="AlphaFoldDB" id="A0A1I4R4V9"/>
<evidence type="ECO:0000256" key="10">
    <source>
        <dbReference type="ARBA" id="ARBA00030772"/>
    </source>
</evidence>
<keyword evidence="5" id="KW-1003">Cell membrane</keyword>
<proteinExistence type="inferred from homology"/>
<gene>
    <name evidence="11" type="ORF">SAMN05421721_106157</name>
</gene>
<keyword evidence="7" id="KW-0812">Transmembrane</keyword>
<evidence type="ECO:0000313" key="12">
    <source>
        <dbReference type="Proteomes" id="UP000199556"/>
    </source>
</evidence>
<keyword evidence="12" id="KW-1185">Reference proteome</keyword>
<dbReference type="GO" id="GO:0005886">
    <property type="term" value="C:plasma membrane"/>
    <property type="evidence" value="ECO:0007669"/>
    <property type="project" value="UniProtKB-SubCell"/>
</dbReference>
<sequence>MKGLASRRARGRSVSADTPRHRLPMAGLILLGVGAYLLALVVLLPAPLAHDWVRERGWLPQGLYLDGVTGGLWSGRAQEVRWQDLALQGVTWRVRPGDLLRGALGVEAGFSTPAPGGSARLRLHPGGVEIRDLRLDIPAAPVAEALVDWPLVARGRIVADLPGLSLDRHGRFHDVSGTIAWLGAASGYPEALPLGDLHARLGDEDGALTADARDRGGPLFLQAAARLEPDGRYRLRARLGTRPQAEEALDDALALIGRPDGDGRIPLNLDGRL</sequence>
<comment type="subcellular location">
    <subcellularLocation>
        <location evidence="1">Cell inner membrane</location>
    </subcellularLocation>
</comment>
<dbReference type="InterPro" id="IPR022792">
    <property type="entry name" value="T2SS_protein-GspN"/>
</dbReference>
<evidence type="ECO:0000256" key="4">
    <source>
        <dbReference type="ARBA" id="ARBA00022448"/>
    </source>
</evidence>
<protein>
    <recommendedName>
        <fullName evidence="3">Type II secretion system protein N</fullName>
    </recommendedName>
    <alternativeName>
        <fullName evidence="10">General secretion pathway protein N</fullName>
    </alternativeName>
</protein>
<name>A0A1I4R4V9_ECTMO</name>
<dbReference type="GO" id="GO:0015628">
    <property type="term" value="P:protein secretion by the type II secretion system"/>
    <property type="evidence" value="ECO:0007669"/>
    <property type="project" value="InterPro"/>
</dbReference>
<evidence type="ECO:0000256" key="5">
    <source>
        <dbReference type="ARBA" id="ARBA00022475"/>
    </source>
</evidence>
<keyword evidence="6" id="KW-0997">Cell inner membrane</keyword>
<keyword evidence="8" id="KW-0653">Protein transport</keyword>
<evidence type="ECO:0000256" key="6">
    <source>
        <dbReference type="ARBA" id="ARBA00022519"/>
    </source>
</evidence>
<evidence type="ECO:0000313" key="11">
    <source>
        <dbReference type="EMBL" id="SFM47348.1"/>
    </source>
</evidence>
<dbReference type="STRING" id="195064.SAMN05421721_106157"/>
<evidence type="ECO:0000256" key="7">
    <source>
        <dbReference type="ARBA" id="ARBA00022692"/>
    </source>
</evidence>
<dbReference type="EMBL" id="FOUO01000006">
    <property type="protein sequence ID" value="SFM47348.1"/>
    <property type="molecule type" value="Genomic_DNA"/>
</dbReference>
<dbReference type="Proteomes" id="UP000199556">
    <property type="component" value="Unassembled WGS sequence"/>
</dbReference>
<evidence type="ECO:0000256" key="2">
    <source>
        <dbReference type="ARBA" id="ARBA00007208"/>
    </source>
</evidence>
<dbReference type="GO" id="GO:0015627">
    <property type="term" value="C:type II protein secretion system complex"/>
    <property type="evidence" value="ECO:0007669"/>
    <property type="project" value="InterPro"/>
</dbReference>